<keyword evidence="5" id="KW-1185">Reference proteome</keyword>
<reference evidence="4 5" key="1">
    <citation type="submission" date="2017-02" db="EMBL/GenBank/DDBJ databases">
        <authorList>
            <person name="Peterson S.W."/>
        </authorList>
    </citation>
    <scope>NUCLEOTIDE SEQUENCE [LARGE SCALE GENOMIC DNA]</scope>
    <source>
        <strain evidence="4 5">M1</strain>
    </source>
</reference>
<evidence type="ECO:0000256" key="1">
    <source>
        <dbReference type="ARBA" id="ARBA00022630"/>
    </source>
</evidence>
<evidence type="ECO:0000256" key="2">
    <source>
        <dbReference type="ARBA" id="ARBA00023002"/>
    </source>
</evidence>
<dbReference type="Gene3D" id="3.20.20.70">
    <property type="entry name" value="Aldolase class I"/>
    <property type="match status" value="1"/>
</dbReference>
<evidence type="ECO:0000313" key="5">
    <source>
        <dbReference type="Proteomes" id="UP000190285"/>
    </source>
</evidence>
<dbReference type="STRING" id="36842.SAMN02194393_05013"/>
<accession>A0A1T5MMC3</accession>
<organism evidence="4 5">
    <name type="scientific">Maledivibacter halophilus</name>
    <dbReference type="NCBI Taxonomy" id="36842"/>
    <lineage>
        <taxon>Bacteria</taxon>
        <taxon>Bacillati</taxon>
        <taxon>Bacillota</taxon>
        <taxon>Clostridia</taxon>
        <taxon>Peptostreptococcales</taxon>
        <taxon>Caminicellaceae</taxon>
        <taxon>Maledivibacter</taxon>
    </lineage>
</organism>
<dbReference type="SUPFAM" id="SSF51395">
    <property type="entry name" value="FMN-linked oxidoreductases"/>
    <property type="match status" value="1"/>
</dbReference>
<dbReference type="AlphaFoldDB" id="A0A1T5MMC3"/>
<sequence length="461" mass="51800">MSSNICRSKGNFTYKNIEDLENDIKKLNLDIKISSNFELFKKKLVIDNHIIPNALATHPMEGGDSDEYGSPTELTYRKYEKIARGGAGLIWLEAVSVTKEGRSNDRQLWITEDNWKAFRKLNDLIKKSAKEEFGEAFQPKTIIQLNHSGRYCKANGERNPIIATHKKILDDKIGISQEHPIVTDEYLDSIILKFVEAARLSKKAGFDGIDIKACHGYLLSELLSAYNRDGKYGGSFENRTKLMLDIIEKIKEDKDCEDLLLSSRLNIYDAVPYPDGWGVSKTGGLDIDLEEPKKLIKLLAQKGVRLISITMGNPYFIPHINKPYDIGGYIPEEEVILSCNRLIKGIGEIQKSIPQVNIVGVGYSWFREFASYVGAGSLEKGLCRIVGFGRESIAYPEFARDILENGEMKSNKVCVSCSKCSEMKAKIGTCGCVVRDSKVYVPIYQDMKNREVNKSEQGCCS</sequence>
<keyword evidence="1" id="KW-0285">Flavoprotein</keyword>
<protein>
    <submittedName>
        <fullName evidence="4">2,4-dienoyl-CoA reductase</fullName>
    </submittedName>
</protein>
<keyword evidence="2" id="KW-0560">Oxidoreductase</keyword>
<dbReference type="Pfam" id="PF00724">
    <property type="entry name" value="Oxidored_FMN"/>
    <property type="match status" value="1"/>
</dbReference>
<dbReference type="EMBL" id="FUZT01000019">
    <property type="protein sequence ID" value="SKC89336.1"/>
    <property type="molecule type" value="Genomic_DNA"/>
</dbReference>
<dbReference type="Proteomes" id="UP000190285">
    <property type="component" value="Unassembled WGS sequence"/>
</dbReference>
<dbReference type="InterPro" id="IPR013785">
    <property type="entry name" value="Aldolase_TIM"/>
</dbReference>
<dbReference type="PANTHER" id="PTHR43656:SF2">
    <property type="entry name" value="BINDING OXIDOREDUCTASE, PUTATIVE (AFU_ORTHOLOGUE AFUA_2G08260)-RELATED"/>
    <property type="match status" value="1"/>
</dbReference>
<dbReference type="InterPro" id="IPR051799">
    <property type="entry name" value="NADH_flavin_oxidoreductase"/>
</dbReference>
<dbReference type="PANTHER" id="PTHR43656">
    <property type="entry name" value="BINDING OXIDOREDUCTASE, PUTATIVE (AFU_ORTHOLOGUE AFUA_2G08260)-RELATED"/>
    <property type="match status" value="1"/>
</dbReference>
<dbReference type="RefSeq" id="WP_244282237.1">
    <property type="nucleotide sequence ID" value="NZ_FUZT01000019.1"/>
</dbReference>
<evidence type="ECO:0000259" key="3">
    <source>
        <dbReference type="Pfam" id="PF00724"/>
    </source>
</evidence>
<name>A0A1T5MMC3_9FIRM</name>
<feature type="domain" description="NADH:flavin oxidoreductase/NADH oxidase N-terminal" evidence="3">
    <location>
        <begin position="45"/>
        <end position="402"/>
    </location>
</feature>
<proteinExistence type="predicted"/>
<dbReference type="InterPro" id="IPR001155">
    <property type="entry name" value="OxRdtase_FMN_N"/>
</dbReference>
<dbReference type="GO" id="GO:0016491">
    <property type="term" value="F:oxidoreductase activity"/>
    <property type="evidence" value="ECO:0007669"/>
    <property type="project" value="UniProtKB-KW"/>
</dbReference>
<gene>
    <name evidence="4" type="ORF">SAMN02194393_05013</name>
</gene>
<evidence type="ECO:0000313" key="4">
    <source>
        <dbReference type="EMBL" id="SKC89336.1"/>
    </source>
</evidence>
<dbReference type="GO" id="GO:0010181">
    <property type="term" value="F:FMN binding"/>
    <property type="evidence" value="ECO:0007669"/>
    <property type="project" value="InterPro"/>
</dbReference>